<dbReference type="InterPro" id="IPR050109">
    <property type="entry name" value="HTH-type_TetR-like_transc_reg"/>
</dbReference>
<evidence type="ECO:0000313" key="5">
    <source>
        <dbReference type="Proteomes" id="UP000271227"/>
    </source>
</evidence>
<evidence type="ECO:0000256" key="2">
    <source>
        <dbReference type="PROSITE-ProRule" id="PRU00335"/>
    </source>
</evidence>
<accession>A0A3M0D058</accession>
<dbReference type="FunCoup" id="A0A3M0D058">
    <property type="interactions" value="13"/>
</dbReference>
<dbReference type="SUPFAM" id="SSF46689">
    <property type="entry name" value="Homeodomain-like"/>
    <property type="match status" value="1"/>
</dbReference>
<evidence type="ECO:0000313" key="4">
    <source>
        <dbReference type="EMBL" id="RMB13046.1"/>
    </source>
</evidence>
<dbReference type="OrthoDB" id="2356263at2"/>
<gene>
    <name evidence="4" type="ORF">BXY39_0039</name>
</gene>
<dbReference type="InterPro" id="IPR009057">
    <property type="entry name" value="Homeodomain-like_sf"/>
</dbReference>
<dbReference type="GO" id="GO:0003700">
    <property type="term" value="F:DNA-binding transcription factor activity"/>
    <property type="evidence" value="ECO:0007669"/>
    <property type="project" value="TreeGrafter"/>
</dbReference>
<sequence length="228" mass="24808">MTNPGNNSRSQATRDALLYATERMIAEKGMLDVSTRDILRAAGQRNQSALQYHFGTKDDLISATISRRIELMDARRRQMLETVESRDDLKSLIAVVIQPLIDLALSDDGAVVLTFLAQAITRPEYSLRQVLSLAESSALDETLDAIADALDGLSPSELSLRFSMVVDLTILSLNRWLLAEPTPGGIVRAGALSDRYGEIQPVTMSELSGRLLTIGVDIMTGSGAKPAY</sequence>
<dbReference type="PANTHER" id="PTHR30055:SF235">
    <property type="entry name" value="TRANSCRIPTIONAL REGULATORY PROTEIN"/>
    <property type="match status" value="1"/>
</dbReference>
<dbReference type="RefSeq" id="WP_121936830.1">
    <property type="nucleotide sequence ID" value="NZ_REFR01000001.1"/>
</dbReference>
<dbReference type="InterPro" id="IPR041586">
    <property type="entry name" value="PsrA_TetR_C"/>
</dbReference>
<keyword evidence="1 2" id="KW-0238">DNA-binding</keyword>
<reference evidence="4 5" key="1">
    <citation type="submission" date="2018-10" db="EMBL/GenBank/DDBJ databases">
        <title>Genomic Encyclopedia of Archaeal and Bacterial Type Strains, Phase II (KMG-II): from individual species to whole genera.</title>
        <authorList>
            <person name="Goeker M."/>
        </authorList>
    </citation>
    <scope>NUCLEOTIDE SEQUENCE [LARGE SCALE GENOMIC DNA]</scope>
    <source>
        <strain evidence="4 5">DSM 25217</strain>
    </source>
</reference>
<organism evidence="4 5">
    <name type="scientific">Eilatimonas milleporae</name>
    <dbReference type="NCBI Taxonomy" id="911205"/>
    <lineage>
        <taxon>Bacteria</taxon>
        <taxon>Pseudomonadati</taxon>
        <taxon>Pseudomonadota</taxon>
        <taxon>Alphaproteobacteria</taxon>
        <taxon>Kordiimonadales</taxon>
        <taxon>Kordiimonadaceae</taxon>
        <taxon>Eilatimonas</taxon>
    </lineage>
</organism>
<dbReference type="PANTHER" id="PTHR30055">
    <property type="entry name" value="HTH-TYPE TRANSCRIPTIONAL REGULATOR RUTR"/>
    <property type="match status" value="1"/>
</dbReference>
<comment type="caution">
    <text evidence="4">The sequence shown here is derived from an EMBL/GenBank/DDBJ whole genome shotgun (WGS) entry which is preliminary data.</text>
</comment>
<dbReference type="PROSITE" id="PS50977">
    <property type="entry name" value="HTH_TETR_2"/>
    <property type="match status" value="1"/>
</dbReference>
<dbReference type="Proteomes" id="UP000271227">
    <property type="component" value="Unassembled WGS sequence"/>
</dbReference>
<feature type="DNA-binding region" description="H-T-H motif" evidence="2">
    <location>
        <begin position="35"/>
        <end position="54"/>
    </location>
</feature>
<dbReference type="EMBL" id="REFR01000001">
    <property type="protein sequence ID" value="RMB13046.1"/>
    <property type="molecule type" value="Genomic_DNA"/>
</dbReference>
<feature type="domain" description="HTH tetR-type" evidence="3">
    <location>
        <begin position="11"/>
        <end position="72"/>
    </location>
</feature>
<evidence type="ECO:0000259" key="3">
    <source>
        <dbReference type="PROSITE" id="PS50977"/>
    </source>
</evidence>
<dbReference type="Pfam" id="PF00440">
    <property type="entry name" value="TetR_N"/>
    <property type="match status" value="1"/>
</dbReference>
<keyword evidence="5" id="KW-1185">Reference proteome</keyword>
<dbReference type="InterPro" id="IPR001647">
    <property type="entry name" value="HTH_TetR"/>
</dbReference>
<dbReference type="InParanoid" id="A0A3M0D058"/>
<dbReference type="GO" id="GO:0000976">
    <property type="term" value="F:transcription cis-regulatory region binding"/>
    <property type="evidence" value="ECO:0007669"/>
    <property type="project" value="TreeGrafter"/>
</dbReference>
<name>A0A3M0D058_9PROT</name>
<dbReference type="Gene3D" id="1.10.357.10">
    <property type="entry name" value="Tetracycline Repressor, domain 2"/>
    <property type="match status" value="1"/>
</dbReference>
<protein>
    <submittedName>
        <fullName evidence="4">TetR family transcriptional regulator</fullName>
    </submittedName>
</protein>
<dbReference type="Pfam" id="PF17939">
    <property type="entry name" value="TetR_C_30"/>
    <property type="match status" value="1"/>
</dbReference>
<dbReference type="AlphaFoldDB" id="A0A3M0D058"/>
<proteinExistence type="predicted"/>
<evidence type="ECO:0000256" key="1">
    <source>
        <dbReference type="ARBA" id="ARBA00023125"/>
    </source>
</evidence>